<dbReference type="EMBL" id="BNAF01000012">
    <property type="protein sequence ID" value="GHE45019.1"/>
    <property type="molecule type" value="Genomic_DNA"/>
</dbReference>
<comment type="caution">
    <text evidence="3">The sequence shown here is derived from an EMBL/GenBank/DDBJ whole genome shotgun (WGS) entry which is preliminary data.</text>
</comment>
<evidence type="ECO:0000259" key="2">
    <source>
        <dbReference type="Pfam" id="PF26566"/>
    </source>
</evidence>
<evidence type="ECO:0000313" key="4">
    <source>
        <dbReference type="Proteomes" id="UP000620550"/>
    </source>
</evidence>
<organism evidence="3 4">
    <name type="scientific">Sphingobacterium griseoflavum</name>
    <dbReference type="NCBI Taxonomy" id="1474952"/>
    <lineage>
        <taxon>Bacteria</taxon>
        <taxon>Pseudomonadati</taxon>
        <taxon>Bacteroidota</taxon>
        <taxon>Sphingobacteriia</taxon>
        <taxon>Sphingobacteriales</taxon>
        <taxon>Sphingobacteriaceae</taxon>
        <taxon>Sphingobacterium</taxon>
    </lineage>
</organism>
<dbReference type="Proteomes" id="UP000620550">
    <property type="component" value="Unassembled WGS sequence"/>
</dbReference>
<dbReference type="Pfam" id="PF26566">
    <property type="entry name" value="PH_40"/>
    <property type="match status" value="1"/>
</dbReference>
<keyword evidence="1" id="KW-1133">Transmembrane helix</keyword>
<reference evidence="4" key="1">
    <citation type="journal article" date="2019" name="Int. J. Syst. Evol. Microbiol.">
        <title>The Global Catalogue of Microorganisms (GCM) 10K type strain sequencing project: providing services to taxonomists for standard genome sequencing and annotation.</title>
        <authorList>
            <consortium name="The Broad Institute Genomics Platform"/>
            <consortium name="The Broad Institute Genome Sequencing Center for Infectious Disease"/>
            <person name="Wu L."/>
            <person name="Ma J."/>
        </authorList>
    </citation>
    <scope>NUCLEOTIDE SEQUENCE [LARGE SCALE GENOMIC DNA]</scope>
    <source>
        <strain evidence="4">CGMCC 1.12966</strain>
    </source>
</reference>
<proteinExistence type="predicted"/>
<sequence>MRFLLIFLLLAILVYYVSRRLMMTAPVRTVVAHSRMHSLQLLDTSPSLLSKAARSTMVTAGIGALLFLLILIIGFKIKILWIAFPLSLYLFGQLFVYSNHIKALRKQRLYFDPQQGDVFVQQTDGKELHFNIFHDVKSVSEVKSVQKNRDMLYGYYKLHLRQGQVVIPYLIEQNPEPVNKQFFDCLQANFRIVVESRLFPII</sequence>
<feature type="transmembrane region" description="Helical" evidence="1">
    <location>
        <begin position="56"/>
        <end position="73"/>
    </location>
</feature>
<evidence type="ECO:0000256" key="1">
    <source>
        <dbReference type="SAM" id="Phobius"/>
    </source>
</evidence>
<feature type="domain" description="PH" evidence="2">
    <location>
        <begin position="57"/>
        <end position="168"/>
    </location>
</feature>
<name>A0ABQ3I1H6_9SPHI</name>
<keyword evidence="4" id="KW-1185">Reference proteome</keyword>
<protein>
    <recommendedName>
        <fullName evidence="2">PH domain-containing protein</fullName>
    </recommendedName>
</protein>
<evidence type="ECO:0000313" key="3">
    <source>
        <dbReference type="EMBL" id="GHE45019.1"/>
    </source>
</evidence>
<feature type="transmembrane region" description="Helical" evidence="1">
    <location>
        <begin position="80"/>
        <end position="98"/>
    </location>
</feature>
<gene>
    <name evidence="3" type="ORF">GCM10017764_30380</name>
</gene>
<keyword evidence="1" id="KW-0812">Transmembrane</keyword>
<keyword evidence="1" id="KW-0472">Membrane</keyword>
<dbReference type="InterPro" id="IPR058916">
    <property type="entry name" value="PH_40"/>
</dbReference>
<accession>A0ABQ3I1H6</accession>